<evidence type="ECO:0000313" key="3">
    <source>
        <dbReference type="EMBL" id="KAG8536552.1"/>
    </source>
</evidence>
<dbReference type="InterPro" id="IPR018247">
    <property type="entry name" value="EF_Hand_1_Ca_BS"/>
</dbReference>
<dbReference type="EMBL" id="WNYA01041354">
    <property type="protein sequence ID" value="KAG8536552.1"/>
    <property type="molecule type" value="Genomic_DNA"/>
</dbReference>
<dbReference type="PANTHER" id="PTHR19237">
    <property type="entry name" value="NUCLEOBINDIN"/>
    <property type="match status" value="1"/>
</dbReference>
<reference evidence="3" key="1">
    <citation type="thesis" date="2020" institute="ProQuest LLC" country="789 East Eisenhower Parkway, Ann Arbor, MI, USA">
        <title>Comparative Genomics and Chromosome Evolution.</title>
        <authorList>
            <person name="Mudd A.B."/>
        </authorList>
    </citation>
    <scope>NUCLEOTIDE SEQUENCE</scope>
    <source>
        <strain evidence="3">237g6f4</strain>
        <tissue evidence="3">Blood</tissue>
    </source>
</reference>
<sequence>VDTNHDRLVTLEEFLKSTERKEFNEEGGWETVDESQIYTEEELRIFEQDLAAQETALNQRAEELRREHEVLQQRQLELDAQKKEYQQ</sequence>
<proteinExistence type="predicted"/>
<dbReference type="PANTHER" id="PTHR19237:SF21">
    <property type="entry name" value="NUCLEOBINDIN-1"/>
    <property type="match status" value="1"/>
</dbReference>
<organism evidence="3 4">
    <name type="scientific">Engystomops pustulosus</name>
    <name type="common">Tungara frog</name>
    <name type="synonym">Physalaemus pustulosus</name>
    <dbReference type="NCBI Taxonomy" id="76066"/>
    <lineage>
        <taxon>Eukaryota</taxon>
        <taxon>Metazoa</taxon>
        <taxon>Chordata</taxon>
        <taxon>Craniata</taxon>
        <taxon>Vertebrata</taxon>
        <taxon>Euteleostomi</taxon>
        <taxon>Amphibia</taxon>
        <taxon>Batrachia</taxon>
        <taxon>Anura</taxon>
        <taxon>Neobatrachia</taxon>
        <taxon>Hyloidea</taxon>
        <taxon>Leptodactylidae</taxon>
        <taxon>Leiuperinae</taxon>
        <taxon>Engystomops</taxon>
    </lineage>
</organism>
<dbReference type="GO" id="GO:0005793">
    <property type="term" value="C:endoplasmic reticulum-Golgi intermediate compartment"/>
    <property type="evidence" value="ECO:0007669"/>
    <property type="project" value="TreeGrafter"/>
</dbReference>
<dbReference type="GO" id="GO:0005509">
    <property type="term" value="F:calcium ion binding"/>
    <property type="evidence" value="ECO:0007669"/>
    <property type="project" value="TreeGrafter"/>
</dbReference>
<evidence type="ECO:0000256" key="1">
    <source>
        <dbReference type="ARBA" id="ARBA00022729"/>
    </source>
</evidence>
<dbReference type="GO" id="GO:0070062">
    <property type="term" value="C:extracellular exosome"/>
    <property type="evidence" value="ECO:0007669"/>
    <property type="project" value="TreeGrafter"/>
</dbReference>
<name>A0AAV6YMX7_ENGPU</name>
<keyword evidence="4" id="KW-1185">Reference proteome</keyword>
<feature type="non-terminal residue" evidence="3">
    <location>
        <position position="1"/>
    </location>
</feature>
<dbReference type="Proteomes" id="UP000824782">
    <property type="component" value="Unassembled WGS sequence"/>
</dbReference>
<feature type="coiled-coil region" evidence="2">
    <location>
        <begin position="47"/>
        <end position="81"/>
    </location>
</feature>
<protein>
    <recommendedName>
        <fullName evidence="5">Nucleobindin-1</fullName>
    </recommendedName>
</protein>
<dbReference type="PROSITE" id="PS00018">
    <property type="entry name" value="EF_HAND_1"/>
    <property type="match status" value="1"/>
</dbReference>
<keyword evidence="2" id="KW-0175">Coiled coil</keyword>
<gene>
    <name evidence="3" type="ORF">GDO81_026108</name>
</gene>
<evidence type="ECO:0008006" key="5">
    <source>
        <dbReference type="Google" id="ProtNLM"/>
    </source>
</evidence>
<dbReference type="InterPro" id="IPR040250">
    <property type="entry name" value="Nucleobindin"/>
</dbReference>
<evidence type="ECO:0000256" key="2">
    <source>
        <dbReference type="SAM" id="Coils"/>
    </source>
</evidence>
<accession>A0AAV6YMX7</accession>
<comment type="caution">
    <text evidence="3">The sequence shown here is derived from an EMBL/GenBank/DDBJ whole genome shotgun (WGS) entry which is preliminary data.</text>
</comment>
<keyword evidence="1" id="KW-0732">Signal</keyword>
<dbReference type="AlphaFoldDB" id="A0AAV6YMX7"/>
<feature type="non-terminal residue" evidence="3">
    <location>
        <position position="87"/>
    </location>
</feature>
<evidence type="ECO:0000313" key="4">
    <source>
        <dbReference type="Proteomes" id="UP000824782"/>
    </source>
</evidence>